<dbReference type="eggNOG" id="COG1309">
    <property type="taxonomic scope" value="Bacteria"/>
</dbReference>
<dbReference type="PRINTS" id="PR00455">
    <property type="entry name" value="HTHTETR"/>
</dbReference>
<proteinExistence type="predicted"/>
<dbReference type="SUPFAM" id="SSF46689">
    <property type="entry name" value="Homeodomain-like"/>
    <property type="match status" value="1"/>
</dbReference>
<gene>
    <name evidence="6" type="ORF">DS2_14999</name>
</gene>
<dbReference type="InterPro" id="IPR041483">
    <property type="entry name" value="TetR_C_34"/>
</dbReference>
<dbReference type="PANTHER" id="PTHR30055">
    <property type="entry name" value="HTH-TYPE TRANSCRIPTIONAL REGULATOR RUTR"/>
    <property type="match status" value="1"/>
</dbReference>
<evidence type="ECO:0000256" key="2">
    <source>
        <dbReference type="ARBA" id="ARBA00023125"/>
    </source>
</evidence>
<dbReference type="GO" id="GO:0003700">
    <property type="term" value="F:DNA-binding transcription factor activity"/>
    <property type="evidence" value="ECO:0007669"/>
    <property type="project" value="TreeGrafter"/>
</dbReference>
<dbReference type="InterPro" id="IPR009057">
    <property type="entry name" value="Homeodomain-like_sf"/>
</dbReference>
<evidence type="ECO:0000259" key="5">
    <source>
        <dbReference type="PROSITE" id="PS50977"/>
    </source>
</evidence>
<dbReference type="RefSeq" id="WP_035015649.1">
    <property type="nucleotide sequence ID" value="NZ_ARZY01000033.1"/>
</dbReference>
<keyword evidence="3" id="KW-0804">Transcription</keyword>
<reference evidence="6 7" key="1">
    <citation type="journal article" date="2014" name="Genome Announc.">
        <title>Draft Genome Sequence of the Agar-Degrading Bacterium Catenovulum sp. Strain DS-2, Isolated from Intestines of Haliotis diversicolor.</title>
        <authorList>
            <person name="Shan D."/>
            <person name="Li X."/>
            <person name="Gu Z."/>
            <person name="Wei G."/>
            <person name="Gao Z."/>
            <person name="Shao Z."/>
        </authorList>
    </citation>
    <scope>NUCLEOTIDE SEQUENCE [LARGE SCALE GENOMIC DNA]</scope>
    <source>
        <strain evidence="6 7">DS-2</strain>
    </source>
</reference>
<name>W7QJ09_9ALTE</name>
<evidence type="ECO:0000256" key="3">
    <source>
        <dbReference type="ARBA" id="ARBA00023163"/>
    </source>
</evidence>
<dbReference type="PATRIC" id="fig|1328313.3.peg.3059"/>
<dbReference type="EMBL" id="ARZY01000033">
    <property type="protein sequence ID" value="EWH08927.1"/>
    <property type="molecule type" value="Genomic_DNA"/>
</dbReference>
<dbReference type="STRING" id="1328313.DS2_14999"/>
<accession>W7QJ09</accession>
<organism evidence="6 7">
    <name type="scientific">Catenovulum agarivorans DS-2</name>
    <dbReference type="NCBI Taxonomy" id="1328313"/>
    <lineage>
        <taxon>Bacteria</taxon>
        <taxon>Pseudomonadati</taxon>
        <taxon>Pseudomonadota</taxon>
        <taxon>Gammaproteobacteria</taxon>
        <taxon>Alteromonadales</taxon>
        <taxon>Alteromonadaceae</taxon>
        <taxon>Catenovulum</taxon>
    </lineage>
</organism>
<dbReference type="Pfam" id="PF17929">
    <property type="entry name" value="TetR_C_34"/>
    <property type="match status" value="1"/>
</dbReference>
<dbReference type="InterPro" id="IPR050109">
    <property type="entry name" value="HTH-type_TetR-like_transc_reg"/>
</dbReference>
<evidence type="ECO:0000313" key="6">
    <source>
        <dbReference type="EMBL" id="EWH08927.1"/>
    </source>
</evidence>
<feature type="domain" description="HTH tetR-type" evidence="5">
    <location>
        <begin position="15"/>
        <end position="75"/>
    </location>
</feature>
<keyword evidence="7" id="KW-1185">Reference proteome</keyword>
<sequence length="235" mass="26387">MIKSAKRARSAEDKSLKRDLILQTAAELFDESPEALPTAAAIANQSGIAKGTVYLYFKSKEEIFLALLEKHYTAWFSDIRSAIGAEKPDADEIINALCHYIETQPQFFQLASLSSSIIEQNVDLKILLDFKNRLLETLTTTAKDLASRLQLEEHETCAQLLMRSYAMLLGLWQISHPPEKLATSVEQSRLALLQPEFGLEARDALAQLWHGYVDQKGNKSSGRFWKIGNLFAKAD</sequence>
<dbReference type="Proteomes" id="UP000019276">
    <property type="component" value="Unassembled WGS sequence"/>
</dbReference>
<dbReference type="AlphaFoldDB" id="W7QJ09"/>
<dbReference type="Gene3D" id="1.10.357.10">
    <property type="entry name" value="Tetracycline Repressor, domain 2"/>
    <property type="match status" value="1"/>
</dbReference>
<protein>
    <submittedName>
        <fullName evidence="6">Transcriptional regulator</fullName>
    </submittedName>
</protein>
<dbReference type="PANTHER" id="PTHR30055:SF234">
    <property type="entry name" value="HTH-TYPE TRANSCRIPTIONAL REGULATOR BETI"/>
    <property type="match status" value="1"/>
</dbReference>
<dbReference type="PROSITE" id="PS50977">
    <property type="entry name" value="HTH_TETR_2"/>
    <property type="match status" value="1"/>
</dbReference>
<evidence type="ECO:0000256" key="1">
    <source>
        <dbReference type="ARBA" id="ARBA00023015"/>
    </source>
</evidence>
<comment type="caution">
    <text evidence="6">The sequence shown here is derived from an EMBL/GenBank/DDBJ whole genome shotgun (WGS) entry which is preliminary data.</text>
</comment>
<dbReference type="InterPro" id="IPR001647">
    <property type="entry name" value="HTH_TetR"/>
</dbReference>
<dbReference type="Pfam" id="PF00440">
    <property type="entry name" value="TetR_N"/>
    <property type="match status" value="1"/>
</dbReference>
<evidence type="ECO:0000256" key="4">
    <source>
        <dbReference type="PROSITE-ProRule" id="PRU00335"/>
    </source>
</evidence>
<keyword evidence="1" id="KW-0805">Transcription regulation</keyword>
<evidence type="ECO:0000313" key="7">
    <source>
        <dbReference type="Proteomes" id="UP000019276"/>
    </source>
</evidence>
<feature type="DNA-binding region" description="H-T-H motif" evidence="4">
    <location>
        <begin position="38"/>
        <end position="57"/>
    </location>
</feature>
<dbReference type="OrthoDB" id="63332at2"/>
<dbReference type="GO" id="GO:0000976">
    <property type="term" value="F:transcription cis-regulatory region binding"/>
    <property type="evidence" value="ECO:0007669"/>
    <property type="project" value="TreeGrafter"/>
</dbReference>
<keyword evidence="2 4" id="KW-0238">DNA-binding</keyword>